<evidence type="ECO:0000313" key="3">
    <source>
        <dbReference type="EMBL" id="MCQ4083902.1"/>
    </source>
</evidence>
<dbReference type="RefSeq" id="WP_255922926.1">
    <property type="nucleotide sequence ID" value="NZ_JANFNG010000027.1"/>
</dbReference>
<dbReference type="Pfam" id="PF00571">
    <property type="entry name" value="CBS"/>
    <property type="match status" value="1"/>
</dbReference>
<dbReference type="Gene3D" id="3.10.580.10">
    <property type="entry name" value="CBS-domain"/>
    <property type="match status" value="1"/>
</dbReference>
<evidence type="ECO:0000256" key="1">
    <source>
        <dbReference type="PROSITE-ProRule" id="PRU00703"/>
    </source>
</evidence>
<protein>
    <submittedName>
        <fullName evidence="3">CBS domain-containing protein</fullName>
    </submittedName>
</protein>
<organism evidence="3 4">
    <name type="scientific">Streptomyces humicola</name>
    <dbReference type="NCBI Taxonomy" id="2953240"/>
    <lineage>
        <taxon>Bacteria</taxon>
        <taxon>Bacillati</taxon>
        <taxon>Actinomycetota</taxon>
        <taxon>Actinomycetes</taxon>
        <taxon>Kitasatosporales</taxon>
        <taxon>Streptomycetaceae</taxon>
        <taxon>Streptomyces</taxon>
    </lineage>
</organism>
<dbReference type="Proteomes" id="UP001057702">
    <property type="component" value="Unassembled WGS sequence"/>
</dbReference>
<name>A0ABT1Q568_9ACTN</name>
<sequence length="80" mass="9010">MTAPPVVVDVDAGVAEASRIMARRNLRHMPVVDAGQLVGIISRRVKRYLRSDAEIREEVVRDVFIRVLWAEPEALRCKGV</sequence>
<keyword evidence="4" id="KW-1185">Reference proteome</keyword>
<proteinExistence type="predicted"/>
<gene>
    <name evidence="3" type="ORF">NGB36_25760</name>
</gene>
<dbReference type="InterPro" id="IPR000644">
    <property type="entry name" value="CBS_dom"/>
</dbReference>
<dbReference type="InterPro" id="IPR046342">
    <property type="entry name" value="CBS_dom_sf"/>
</dbReference>
<feature type="domain" description="CBS" evidence="2">
    <location>
        <begin position="1"/>
        <end position="58"/>
    </location>
</feature>
<evidence type="ECO:0000313" key="4">
    <source>
        <dbReference type="Proteomes" id="UP001057702"/>
    </source>
</evidence>
<dbReference type="PROSITE" id="PS51371">
    <property type="entry name" value="CBS"/>
    <property type="match status" value="1"/>
</dbReference>
<dbReference type="SMART" id="SM00116">
    <property type="entry name" value="CBS"/>
    <property type="match status" value="1"/>
</dbReference>
<dbReference type="SUPFAM" id="SSF54631">
    <property type="entry name" value="CBS-domain pair"/>
    <property type="match status" value="1"/>
</dbReference>
<evidence type="ECO:0000259" key="2">
    <source>
        <dbReference type="PROSITE" id="PS51371"/>
    </source>
</evidence>
<comment type="caution">
    <text evidence="3">The sequence shown here is derived from an EMBL/GenBank/DDBJ whole genome shotgun (WGS) entry which is preliminary data.</text>
</comment>
<reference evidence="3" key="1">
    <citation type="submission" date="2022-06" db="EMBL/GenBank/DDBJ databases">
        <title>Draft genome sequence of Streptomyces sp. RB6PN25 isolated from peat swamp forest in Thailand.</title>
        <authorList>
            <person name="Duangmal K."/>
            <person name="Klaysubun C."/>
        </authorList>
    </citation>
    <scope>NUCLEOTIDE SEQUENCE</scope>
    <source>
        <strain evidence="3">RB6PN25</strain>
    </source>
</reference>
<keyword evidence="1" id="KW-0129">CBS domain</keyword>
<accession>A0ABT1Q568</accession>
<dbReference type="EMBL" id="JANFNG010000027">
    <property type="protein sequence ID" value="MCQ4083902.1"/>
    <property type="molecule type" value="Genomic_DNA"/>
</dbReference>